<evidence type="ECO:0000256" key="1">
    <source>
        <dbReference type="SAM" id="MobiDB-lite"/>
    </source>
</evidence>
<comment type="caution">
    <text evidence="2">The sequence shown here is derived from an EMBL/GenBank/DDBJ whole genome shotgun (WGS) entry which is preliminary data.</text>
</comment>
<name>A0ABQ1YJW4_9BACT</name>
<gene>
    <name evidence="2" type="ORF">GCM10007423_14530</name>
</gene>
<evidence type="ECO:0000313" key="3">
    <source>
        <dbReference type="Proteomes" id="UP000600214"/>
    </source>
</evidence>
<feature type="region of interest" description="Disordered" evidence="1">
    <location>
        <begin position="1"/>
        <end position="34"/>
    </location>
</feature>
<reference evidence="3" key="1">
    <citation type="journal article" date="2019" name="Int. J. Syst. Evol. Microbiol.">
        <title>The Global Catalogue of Microorganisms (GCM) 10K type strain sequencing project: providing services to taxonomists for standard genome sequencing and annotation.</title>
        <authorList>
            <consortium name="The Broad Institute Genomics Platform"/>
            <consortium name="The Broad Institute Genome Sequencing Center for Infectious Disease"/>
            <person name="Wu L."/>
            <person name="Ma J."/>
        </authorList>
    </citation>
    <scope>NUCLEOTIDE SEQUENCE [LARGE SCALE GENOMIC DNA]</scope>
    <source>
        <strain evidence="3">CGMCC 1.15288</strain>
    </source>
</reference>
<evidence type="ECO:0000313" key="2">
    <source>
        <dbReference type="EMBL" id="GGH28190.1"/>
    </source>
</evidence>
<keyword evidence="3" id="KW-1185">Reference proteome</keyword>
<sequence>MKVAKKQKAKSASGASRPGKPKQVDYPEPDQNLPVMRAEEPAVEYRKSTQSDAIKFRSSLPYRLMGCAQGFMSNMSDDEIKEMMIRDRYGL</sequence>
<proteinExistence type="predicted"/>
<accession>A0ABQ1YJW4</accession>
<organism evidence="2 3">
    <name type="scientific">Dyadobacter endophyticus</name>
    <dbReference type="NCBI Taxonomy" id="1749036"/>
    <lineage>
        <taxon>Bacteria</taxon>
        <taxon>Pseudomonadati</taxon>
        <taxon>Bacteroidota</taxon>
        <taxon>Cytophagia</taxon>
        <taxon>Cytophagales</taxon>
        <taxon>Spirosomataceae</taxon>
        <taxon>Dyadobacter</taxon>
    </lineage>
</organism>
<dbReference type="EMBL" id="BMIA01000001">
    <property type="protein sequence ID" value="GGH28190.1"/>
    <property type="molecule type" value="Genomic_DNA"/>
</dbReference>
<dbReference type="Proteomes" id="UP000600214">
    <property type="component" value="Unassembled WGS sequence"/>
</dbReference>
<dbReference type="RefSeq" id="WP_188930110.1">
    <property type="nucleotide sequence ID" value="NZ_BMIA01000001.1"/>
</dbReference>
<protein>
    <submittedName>
        <fullName evidence="2">Uncharacterized protein</fullName>
    </submittedName>
</protein>